<protein>
    <submittedName>
        <fullName evidence="2">WhiB family transcriptional regulator, redox-sensing transcriptional regulator</fullName>
    </submittedName>
</protein>
<dbReference type="AlphaFoldDB" id="A0A1H0SY63"/>
<name>A0A1H0SY63_9PSEU</name>
<dbReference type="STRING" id="504798.SAMN05421871_11849"/>
<accession>A0A1H0SY63</accession>
<dbReference type="RefSeq" id="WP_324187105.1">
    <property type="nucleotide sequence ID" value="NZ_FNDV01000018.1"/>
</dbReference>
<gene>
    <name evidence="2" type="ORF">SAMN05192558_109155</name>
</gene>
<dbReference type="Proteomes" id="UP000199651">
    <property type="component" value="Unassembled WGS sequence"/>
</dbReference>
<keyword evidence="3" id="KW-1185">Reference proteome</keyword>
<sequence>MNDYVDPEDYWEMLAADLDRYAAVPDEVLSEIVTRDGACMALFDEDNAPDFTGDAVSDRELAARVCAGCPVRRECLELELRTAGEFTLGVWGALNEEDRRAVYPVWLARRARAERDGGDQ</sequence>
<organism evidence="2 3">
    <name type="scientific">Actinokineospora alba</name>
    <dbReference type="NCBI Taxonomy" id="504798"/>
    <lineage>
        <taxon>Bacteria</taxon>
        <taxon>Bacillati</taxon>
        <taxon>Actinomycetota</taxon>
        <taxon>Actinomycetes</taxon>
        <taxon>Pseudonocardiales</taxon>
        <taxon>Pseudonocardiaceae</taxon>
        <taxon>Actinokineospora</taxon>
    </lineage>
</organism>
<dbReference type="PROSITE" id="PS51674">
    <property type="entry name" value="4FE4S_WBL"/>
    <property type="match status" value="1"/>
</dbReference>
<reference evidence="3" key="1">
    <citation type="submission" date="2016-10" db="EMBL/GenBank/DDBJ databases">
        <authorList>
            <person name="Varghese N."/>
            <person name="Submissions S."/>
        </authorList>
    </citation>
    <scope>NUCLEOTIDE SEQUENCE [LARGE SCALE GENOMIC DNA]</scope>
    <source>
        <strain evidence="3">IBRC-M 10655</strain>
    </source>
</reference>
<evidence type="ECO:0000259" key="1">
    <source>
        <dbReference type="PROSITE" id="PS51674"/>
    </source>
</evidence>
<evidence type="ECO:0000313" key="2">
    <source>
        <dbReference type="EMBL" id="SDP46614.1"/>
    </source>
</evidence>
<dbReference type="EMBL" id="FNJB01000009">
    <property type="protein sequence ID" value="SDP46614.1"/>
    <property type="molecule type" value="Genomic_DNA"/>
</dbReference>
<proteinExistence type="predicted"/>
<feature type="domain" description="4Fe-4S Wbl-type" evidence="1">
    <location>
        <begin position="38"/>
        <end position="101"/>
    </location>
</feature>
<dbReference type="Pfam" id="PF02467">
    <property type="entry name" value="Whib"/>
    <property type="match status" value="1"/>
</dbReference>
<evidence type="ECO:0000313" key="3">
    <source>
        <dbReference type="Proteomes" id="UP000199651"/>
    </source>
</evidence>
<dbReference type="InterPro" id="IPR034768">
    <property type="entry name" value="4FE4S_WBL"/>
</dbReference>